<feature type="domain" description="ABC transporter" evidence="3">
    <location>
        <begin position="252"/>
        <end position="481"/>
    </location>
</feature>
<accession>L0A6P0</accession>
<dbReference type="OrthoDB" id="9809450at2"/>
<organism evidence="4 5">
    <name type="scientific">Deinococcus peraridilitoris (strain DSM 19664 / LMG 22246 / CIP 109416 / KR-200)</name>
    <dbReference type="NCBI Taxonomy" id="937777"/>
    <lineage>
        <taxon>Bacteria</taxon>
        <taxon>Thermotogati</taxon>
        <taxon>Deinococcota</taxon>
        <taxon>Deinococci</taxon>
        <taxon>Deinococcales</taxon>
        <taxon>Deinococcaceae</taxon>
        <taxon>Deinococcus</taxon>
    </lineage>
</organism>
<dbReference type="AlphaFoldDB" id="L0A6P0"/>
<evidence type="ECO:0000313" key="5">
    <source>
        <dbReference type="Proteomes" id="UP000010467"/>
    </source>
</evidence>
<protein>
    <submittedName>
        <fullName evidence="4">ABC-type molybdenum transport system, ATPase component/photorepair protein PhrA</fullName>
    </submittedName>
</protein>
<sequence>MTPLLQLEHVSVNVAGRAALHDLCWTLAKGDVWAITGPNGAGKSTFFRLVRGDLWPTLGERTYTLNGVPTRSPLQARERFALVSPELSDWYARSDWTLSGEQVVQSGLSGSALPPFPLQDGQQERARSAIDRLNLAHLAQRDIRSLSTGQRRQVLLARALAGEPQVLLLDEFWEGVDRASHIRLRELVDDLAGQGLTVLYSTHRREEFLASTTHHLQLVGGSATCSGPVRAHQERAVPRRAPAPSPTGELLVEIEEADVYLNDVRVLREVNWHLRTHEHWALVGPNGAGKSSLARLIAGEVHPAVGARVRRFGLSPRATLTERRRLIGLISAEEQARHKRDVSGATVVASGFFGSVGVAGALTETQQQVLAGITNRLDLTPLLERPALELSHGQLKKLLFARALAAQPRLLLLDEPFDYLDDAFKARLMEEFERLARLDTQFVFVVHRLADLPPFVTHAAHLEVGSIVQQGPLGTVSLPSLLS</sequence>
<dbReference type="PROSITE" id="PS00211">
    <property type="entry name" value="ABC_TRANSPORTER_1"/>
    <property type="match status" value="1"/>
</dbReference>
<reference evidence="5" key="1">
    <citation type="submission" date="2012-03" db="EMBL/GenBank/DDBJ databases">
        <title>Complete sequence of chromosome of Deinococcus peraridilitoris DSM 19664.</title>
        <authorList>
            <person name="Lucas S."/>
            <person name="Copeland A."/>
            <person name="Lapidus A."/>
            <person name="Glavina del Rio T."/>
            <person name="Dalin E."/>
            <person name="Tice H."/>
            <person name="Bruce D."/>
            <person name="Goodwin L."/>
            <person name="Pitluck S."/>
            <person name="Peters L."/>
            <person name="Mikhailova N."/>
            <person name="Lu M."/>
            <person name="Kyrpides N."/>
            <person name="Mavromatis K."/>
            <person name="Ivanova N."/>
            <person name="Brettin T."/>
            <person name="Detter J.C."/>
            <person name="Han C."/>
            <person name="Larimer F."/>
            <person name="Land M."/>
            <person name="Hauser L."/>
            <person name="Markowitz V."/>
            <person name="Cheng J.-F."/>
            <person name="Hugenholtz P."/>
            <person name="Woyke T."/>
            <person name="Wu D."/>
            <person name="Pukall R."/>
            <person name="Steenblock K."/>
            <person name="Brambilla E."/>
            <person name="Klenk H.-P."/>
            <person name="Eisen J.A."/>
        </authorList>
    </citation>
    <scope>NUCLEOTIDE SEQUENCE [LARGE SCALE GENOMIC DNA]</scope>
    <source>
        <strain evidence="5">DSM 19664 / LMG 22246 / CIP 109416 / KR-200</strain>
    </source>
</reference>
<dbReference type="KEGG" id="dpd:Deipe_3242"/>
<keyword evidence="2" id="KW-0067">ATP-binding</keyword>
<dbReference type="GO" id="GO:0016887">
    <property type="term" value="F:ATP hydrolysis activity"/>
    <property type="evidence" value="ECO:0007669"/>
    <property type="project" value="InterPro"/>
</dbReference>
<evidence type="ECO:0000256" key="1">
    <source>
        <dbReference type="ARBA" id="ARBA00022741"/>
    </source>
</evidence>
<dbReference type="Gene3D" id="3.40.50.300">
    <property type="entry name" value="P-loop containing nucleotide triphosphate hydrolases"/>
    <property type="match status" value="2"/>
</dbReference>
<dbReference type="GO" id="GO:0005524">
    <property type="term" value="F:ATP binding"/>
    <property type="evidence" value="ECO:0007669"/>
    <property type="project" value="UniProtKB-KW"/>
</dbReference>
<evidence type="ECO:0000256" key="2">
    <source>
        <dbReference type="ARBA" id="ARBA00022840"/>
    </source>
</evidence>
<dbReference type="InterPro" id="IPR003593">
    <property type="entry name" value="AAA+_ATPase"/>
</dbReference>
<dbReference type="eggNOG" id="COG1129">
    <property type="taxonomic scope" value="Bacteria"/>
</dbReference>
<dbReference type="Proteomes" id="UP000010467">
    <property type="component" value="Chromosome"/>
</dbReference>
<gene>
    <name evidence="4" type="ordered locus">Deipe_3242</name>
</gene>
<dbReference type="RefSeq" id="WP_015236983.1">
    <property type="nucleotide sequence ID" value="NC_019793.1"/>
</dbReference>
<dbReference type="PANTHER" id="PTHR43158">
    <property type="entry name" value="SKFA PEPTIDE EXPORT ATP-BINDING PROTEIN SKFE"/>
    <property type="match status" value="1"/>
</dbReference>
<name>L0A6P0_DEIPD</name>
<dbReference type="SMART" id="SM00382">
    <property type="entry name" value="AAA"/>
    <property type="match status" value="2"/>
</dbReference>
<dbReference type="EMBL" id="CP003382">
    <property type="protein sequence ID" value="AFZ68685.1"/>
    <property type="molecule type" value="Genomic_DNA"/>
</dbReference>
<dbReference type="HOGENOM" id="CLU_000604_45_2_0"/>
<keyword evidence="5" id="KW-1185">Reference proteome</keyword>
<feature type="domain" description="ABC transporter" evidence="3">
    <location>
        <begin position="5"/>
        <end position="245"/>
    </location>
</feature>
<dbReference type="PANTHER" id="PTHR43158:SF2">
    <property type="entry name" value="SKFA PEPTIDE EXPORT ATP-BINDING PROTEIN SKFE"/>
    <property type="match status" value="1"/>
</dbReference>
<keyword evidence="1" id="KW-0547">Nucleotide-binding</keyword>
<dbReference type="InterPro" id="IPR003439">
    <property type="entry name" value="ABC_transporter-like_ATP-bd"/>
</dbReference>
<dbReference type="SUPFAM" id="SSF52540">
    <property type="entry name" value="P-loop containing nucleoside triphosphate hydrolases"/>
    <property type="match status" value="2"/>
</dbReference>
<dbReference type="InterPro" id="IPR017871">
    <property type="entry name" value="ABC_transporter-like_CS"/>
</dbReference>
<proteinExistence type="predicted"/>
<dbReference type="InterPro" id="IPR027417">
    <property type="entry name" value="P-loop_NTPase"/>
</dbReference>
<dbReference type="Pfam" id="PF00005">
    <property type="entry name" value="ABC_tran"/>
    <property type="match status" value="2"/>
</dbReference>
<dbReference type="PATRIC" id="fig|937777.3.peg.3258"/>
<dbReference type="PROSITE" id="PS50893">
    <property type="entry name" value="ABC_TRANSPORTER_2"/>
    <property type="match status" value="2"/>
</dbReference>
<dbReference type="STRING" id="937777.Deipe_3242"/>
<evidence type="ECO:0000259" key="3">
    <source>
        <dbReference type="PROSITE" id="PS50893"/>
    </source>
</evidence>
<evidence type="ECO:0000313" key="4">
    <source>
        <dbReference type="EMBL" id="AFZ68685.1"/>
    </source>
</evidence>